<dbReference type="RefSeq" id="WP_081129879.1">
    <property type="nucleotide sequence ID" value="NZ_LDOS01000002.1"/>
</dbReference>
<keyword evidence="4" id="KW-1185">Reference proteome</keyword>
<dbReference type="Pfam" id="PF04820">
    <property type="entry name" value="Trp_halogenase"/>
    <property type="match status" value="1"/>
</dbReference>
<proteinExistence type="predicted"/>
<feature type="binding site" evidence="2">
    <location>
        <begin position="14"/>
        <end position="17"/>
    </location>
    <ligand>
        <name>FAD</name>
        <dbReference type="ChEBI" id="CHEBI:57692"/>
    </ligand>
</feature>
<protein>
    <submittedName>
        <fullName evidence="3">Tryptophan halogenase</fullName>
    </submittedName>
</protein>
<dbReference type="Proteomes" id="UP000307749">
    <property type="component" value="Unassembled WGS sequence"/>
</dbReference>
<name>A0A4S3KKC0_9GAMM</name>
<dbReference type="PANTHER" id="PTHR43747">
    <property type="entry name" value="FAD-BINDING PROTEIN"/>
    <property type="match status" value="1"/>
</dbReference>
<feature type="binding site" evidence="2">
    <location>
        <position position="334"/>
    </location>
    <ligand>
        <name>FAD</name>
        <dbReference type="ChEBI" id="CHEBI:57692"/>
    </ligand>
</feature>
<dbReference type="GO" id="GO:0000166">
    <property type="term" value="F:nucleotide binding"/>
    <property type="evidence" value="ECO:0007669"/>
    <property type="project" value="UniProtKB-KW"/>
</dbReference>
<feature type="binding site" evidence="2">
    <location>
        <position position="79"/>
    </location>
    <ligand>
        <name>7-chloro-L-tryptophan</name>
        <dbReference type="ChEBI" id="CHEBI:58713"/>
    </ligand>
</feature>
<dbReference type="STRING" id="993689.GCA_002077135_01743"/>
<dbReference type="Gene3D" id="3.50.50.60">
    <property type="entry name" value="FAD/NAD(P)-binding domain"/>
    <property type="match status" value="1"/>
</dbReference>
<gene>
    <name evidence="3" type="ORF">B1806_11825</name>
</gene>
<evidence type="ECO:0000256" key="1">
    <source>
        <dbReference type="PIRSR" id="PIRSR011396-1"/>
    </source>
</evidence>
<feature type="binding site" evidence="2">
    <location>
        <position position="347"/>
    </location>
    <ligand>
        <name>FAD</name>
        <dbReference type="ChEBI" id="CHEBI:57692"/>
    </ligand>
</feature>
<dbReference type="PANTHER" id="PTHR43747:SF4">
    <property type="entry name" value="FLAVIN-DEPENDENT TRYPTOPHAN HALOGENASE"/>
    <property type="match status" value="1"/>
</dbReference>
<keyword evidence="2" id="KW-0547">Nucleotide-binding</keyword>
<organism evidence="3 4">
    <name type="scientific">Metallibacterium scheffleri</name>
    <dbReference type="NCBI Taxonomy" id="993689"/>
    <lineage>
        <taxon>Bacteria</taxon>
        <taxon>Pseudomonadati</taxon>
        <taxon>Pseudomonadota</taxon>
        <taxon>Gammaproteobacteria</taxon>
        <taxon>Lysobacterales</taxon>
        <taxon>Rhodanobacteraceae</taxon>
        <taxon>Metallibacterium</taxon>
    </lineage>
</organism>
<dbReference type="InterPro" id="IPR033856">
    <property type="entry name" value="Trp_halogen"/>
</dbReference>
<dbReference type="SUPFAM" id="SSF51905">
    <property type="entry name" value="FAD/NAD(P)-binding domain"/>
    <property type="match status" value="1"/>
</dbReference>
<feature type="active site" evidence="1">
    <location>
        <position position="79"/>
    </location>
</feature>
<sequence>MQKPALESVAILGGGTAGWMAAALLAKALGSRVRIALVESADIGTVGVCEATIPQIRHINAFLGLDENAVMRAAQATFKLGIQFNDWLRPGHSYIHAFSDIGLPYGLLPFQQYWLRARALGQTHGLWAYSINAQAAAQNRFARMERVGSSPLTGVRYAYHFDAGLYAQHLRGVAESLGVVRHEGKVAHVEQRPEDGFIDALVLESGARIAAELFIDCSGFRALLIEGALRAGYDDWRRWLPCDRALAVASARVTPLRPYTQANARTAGWQWRIPLQARSGNGHVYCSEFISDDEAASVLLANLEGPALGEPRALRFTTGMRKQTWLRNCVALGLAAGFMEPLESTSIHLIQSGISRLLSLWPDRDFDPALRDEYNRQTRFEYERVRDFLVLHYCTTQRDDTPFWRHCAHIDLPDGLARKLALFRANGQIVRDGDELFAEVAWLQVMVGQGIEPQRHHALADGMEVARLDEFLGGMRMLIKRAVAGMPTHAQYVAEQCPASAQSATR</sequence>
<evidence type="ECO:0000256" key="2">
    <source>
        <dbReference type="PIRSR" id="PIRSR011396-2"/>
    </source>
</evidence>
<dbReference type="AlphaFoldDB" id="A0A4S3KKC0"/>
<keyword evidence="2" id="KW-0274">FAD</keyword>
<comment type="caution">
    <text evidence="3">The sequence shown here is derived from an EMBL/GenBank/DDBJ whole genome shotgun (WGS) entry which is preliminary data.</text>
</comment>
<dbReference type="InterPro" id="IPR036188">
    <property type="entry name" value="FAD/NAD-bd_sf"/>
</dbReference>
<reference evidence="3 4" key="1">
    <citation type="submission" date="2017-02" db="EMBL/GenBank/DDBJ databases">
        <title>Whole genome sequencing of Metallibacterium scheffleri DSM 24874 (T).</title>
        <authorList>
            <person name="Kumar S."/>
            <person name="Patil P."/>
            <person name="Patil P.B."/>
        </authorList>
    </citation>
    <scope>NUCLEOTIDE SEQUENCE [LARGE SCALE GENOMIC DNA]</scope>
    <source>
        <strain evidence="3 4">DSM 24874</strain>
    </source>
</reference>
<feature type="binding site" evidence="2">
    <location>
        <position position="186"/>
    </location>
    <ligand>
        <name>FAD</name>
        <dbReference type="ChEBI" id="CHEBI:57692"/>
    </ligand>
</feature>
<dbReference type="EMBL" id="MWQO01000041">
    <property type="protein sequence ID" value="THD09263.1"/>
    <property type="molecule type" value="Genomic_DNA"/>
</dbReference>
<accession>A0A4S3KKC0</accession>
<feature type="binding site" evidence="2">
    <location>
        <position position="343"/>
    </location>
    <ligand>
        <name>L-tryptophan</name>
        <dbReference type="ChEBI" id="CHEBI:57912"/>
    </ligand>
</feature>
<dbReference type="PIRSF" id="PIRSF011396">
    <property type="entry name" value="Trp_halogenase"/>
    <property type="match status" value="1"/>
</dbReference>
<dbReference type="OrthoDB" id="462203at2"/>
<dbReference type="InterPro" id="IPR050816">
    <property type="entry name" value="Flavin-dep_Halogenase_NPB"/>
</dbReference>
<keyword evidence="2" id="KW-0285">Flavoprotein</keyword>
<evidence type="ECO:0000313" key="3">
    <source>
        <dbReference type="EMBL" id="THD09263.1"/>
    </source>
</evidence>
<dbReference type="GO" id="GO:0004497">
    <property type="term" value="F:monooxygenase activity"/>
    <property type="evidence" value="ECO:0007669"/>
    <property type="project" value="InterPro"/>
</dbReference>
<evidence type="ECO:0000313" key="4">
    <source>
        <dbReference type="Proteomes" id="UP000307749"/>
    </source>
</evidence>
<dbReference type="InterPro" id="IPR006905">
    <property type="entry name" value="Flavin_halogenase"/>
</dbReference>